<evidence type="ECO:0000313" key="3">
    <source>
        <dbReference type="Proteomes" id="UP001152300"/>
    </source>
</evidence>
<evidence type="ECO:0008006" key="4">
    <source>
        <dbReference type="Google" id="ProtNLM"/>
    </source>
</evidence>
<evidence type="ECO:0000313" key="2">
    <source>
        <dbReference type="EMBL" id="KAJ8068050.1"/>
    </source>
</evidence>
<gene>
    <name evidence="2" type="ORF">OCU04_003627</name>
</gene>
<comment type="caution">
    <text evidence="2">The sequence shown here is derived from an EMBL/GenBank/DDBJ whole genome shotgun (WGS) entry which is preliminary data.</text>
</comment>
<feature type="chain" id="PRO_5040875712" description="Secreted protein" evidence="1">
    <location>
        <begin position="26"/>
        <end position="104"/>
    </location>
</feature>
<dbReference type="EMBL" id="JAPEIS010000003">
    <property type="protein sequence ID" value="KAJ8068050.1"/>
    <property type="molecule type" value="Genomic_DNA"/>
</dbReference>
<sequence>MGSNGFLLLGLYFHIFQVQISCVKGKPKIPNMHQAPHITTPLQSSKTRYPADAKSTLQPTPLKHLTFFTMLEVFIFCTPYGASISRLTGRKVNEVEVHASRVNL</sequence>
<keyword evidence="1" id="KW-0732">Signal</keyword>
<feature type="signal peptide" evidence="1">
    <location>
        <begin position="1"/>
        <end position="25"/>
    </location>
</feature>
<name>A0A9X0ASQ6_9HELO</name>
<keyword evidence="3" id="KW-1185">Reference proteome</keyword>
<organism evidence="2 3">
    <name type="scientific">Sclerotinia nivalis</name>
    <dbReference type="NCBI Taxonomy" id="352851"/>
    <lineage>
        <taxon>Eukaryota</taxon>
        <taxon>Fungi</taxon>
        <taxon>Dikarya</taxon>
        <taxon>Ascomycota</taxon>
        <taxon>Pezizomycotina</taxon>
        <taxon>Leotiomycetes</taxon>
        <taxon>Helotiales</taxon>
        <taxon>Sclerotiniaceae</taxon>
        <taxon>Sclerotinia</taxon>
    </lineage>
</organism>
<proteinExistence type="predicted"/>
<dbReference type="AlphaFoldDB" id="A0A9X0ASQ6"/>
<evidence type="ECO:0000256" key="1">
    <source>
        <dbReference type="SAM" id="SignalP"/>
    </source>
</evidence>
<protein>
    <recommendedName>
        <fullName evidence="4">Secreted protein</fullName>
    </recommendedName>
</protein>
<accession>A0A9X0ASQ6</accession>
<dbReference type="Proteomes" id="UP001152300">
    <property type="component" value="Unassembled WGS sequence"/>
</dbReference>
<reference evidence="2" key="1">
    <citation type="submission" date="2022-11" db="EMBL/GenBank/DDBJ databases">
        <title>Genome Resource of Sclerotinia nivalis Strain SnTB1, a Plant Pathogen Isolated from American Ginseng.</title>
        <authorList>
            <person name="Fan S."/>
        </authorList>
    </citation>
    <scope>NUCLEOTIDE SEQUENCE</scope>
    <source>
        <strain evidence="2">SnTB1</strain>
    </source>
</reference>